<protein>
    <recommendedName>
        <fullName evidence="23">Ero1-like protein</fullName>
    </recommendedName>
</protein>
<evidence type="ECO:0000256" key="18">
    <source>
        <dbReference type="PIRSR" id="PIRSR017205-3"/>
    </source>
</evidence>
<dbReference type="GO" id="GO:0005789">
    <property type="term" value="C:endoplasmic reticulum membrane"/>
    <property type="evidence" value="ECO:0007669"/>
    <property type="project" value="UniProtKB-SubCell"/>
</dbReference>
<evidence type="ECO:0008006" key="23">
    <source>
        <dbReference type="Google" id="ProtNLM"/>
    </source>
</evidence>
<keyword evidence="15" id="KW-0676">Redox-active center</keyword>
<evidence type="ECO:0000256" key="9">
    <source>
        <dbReference type="ARBA" id="ARBA00022827"/>
    </source>
</evidence>
<evidence type="ECO:0000313" key="21">
    <source>
        <dbReference type="EMBL" id="CAF1240963.1"/>
    </source>
</evidence>
<dbReference type="PIRSF" id="PIRSF017205">
    <property type="entry name" value="ERO1"/>
    <property type="match status" value="1"/>
</dbReference>
<organism evidence="21 22">
    <name type="scientific">Adineta ricciae</name>
    <name type="common">Rotifer</name>
    <dbReference type="NCBI Taxonomy" id="249248"/>
    <lineage>
        <taxon>Eukaryota</taxon>
        <taxon>Metazoa</taxon>
        <taxon>Spiralia</taxon>
        <taxon>Gnathifera</taxon>
        <taxon>Rotifera</taxon>
        <taxon>Eurotatoria</taxon>
        <taxon>Bdelloidea</taxon>
        <taxon>Adinetida</taxon>
        <taxon>Adinetidae</taxon>
        <taxon>Adineta</taxon>
    </lineage>
</organism>
<keyword evidence="14" id="KW-0325">Glycoprotein</keyword>
<feature type="active site" evidence="16">
    <location>
        <position position="394"/>
    </location>
</feature>
<feature type="disulfide bond" evidence="18">
    <location>
        <begin position="133"/>
        <end position="172"/>
    </location>
</feature>
<dbReference type="InterPro" id="IPR037192">
    <property type="entry name" value="ERO1-like_sf"/>
</dbReference>
<evidence type="ECO:0000256" key="13">
    <source>
        <dbReference type="ARBA" id="ARBA00023157"/>
    </source>
</evidence>
<dbReference type="PANTHER" id="PTHR12613:SF0">
    <property type="entry name" value="ERO1-LIKE PROTEIN"/>
    <property type="match status" value="1"/>
</dbReference>
<comment type="subcellular location">
    <subcellularLocation>
        <location evidence="2">Endoplasmic reticulum membrane</location>
        <topology evidence="2">Peripheral membrane protein</topology>
        <orientation evidence="2">Lumenal side</orientation>
    </subcellularLocation>
</comment>
<evidence type="ECO:0000256" key="20">
    <source>
        <dbReference type="SAM" id="SignalP"/>
    </source>
</evidence>
<evidence type="ECO:0000256" key="16">
    <source>
        <dbReference type="PIRSR" id="PIRSR017205-1"/>
    </source>
</evidence>
<feature type="disulfide bond" description="Redox-active" evidence="18">
    <location>
        <begin position="88"/>
        <end position="93"/>
    </location>
</feature>
<sequence length="456" mass="53288">MALKISLTLLVTFVCFYNVNIVSTNEECQLSRQNDMVDDCNCRISDINNLNNQHLYPLLRQIVKQNYFRFFPVNLKKPCQFWSDHGQCSLRTCAIKSCPIEKLPENLRETFNSNKLSRSSMSKQDKQKQQEQCPPNDNNASLGLVNKDLSEEHMQTIEKWKQFDDIQSENFCDVDDETRSDMEYIDLSLNIERFTGYSGVSTQRIWSAIYNENCFFLPESKLYYNLRQKRLNADKLCLEGRTFYRLISGLHSSISIHLCAQYFFPSVGGGYSGSDGRWGPNLDEFRRRFDPETTDGEGPGWLKNLYFIYLIELRAIYKARDYFHSQNYFTGNQTDDIHTKQLLTENLFQQIQPFANYFNENDLFKNGNEELKADFREHFRNISRIMDCVGCDKCKLWGKLQVQALGTSLKILFAESPIQLQRSEIVALINGFTQLSTSIYRLEHSFKTCLRNHIEL</sequence>
<evidence type="ECO:0000256" key="5">
    <source>
        <dbReference type="ARBA" id="ARBA00022448"/>
    </source>
</evidence>
<feature type="binding site" evidence="17">
    <location>
        <position position="195"/>
    </location>
    <ligand>
        <name>FAD</name>
        <dbReference type="ChEBI" id="CHEBI:57692"/>
    </ligand>
</feature>
<keyword evidence="5" id="KW-0813">Transport</keyword>
<feature type="binding site" evidence="17">
    <location>
        <position position="251"/>
    </location>
    <ligand>
        <name>FAD</name>
        <dbReference type="ChEBI" id="CHEBI:57692"/>
    </ligand>
</feature>
<dbReference type="InterPro" id="IPR007266">
    <property type="entry name" value="Ero1"/>
</dbReference>
<evidence type="ECO:0000256" key="7">
    <source>
        <dbReference type="ARBA" id="ARBA00022729"/>
    </source>
</evidence>
<comment type="subunit">
    <text evidence="4">May function both as a monomer and a homodimer.</text>
</comment>
<dbReference type="GO" id="GO:0015035">
    <property type="term" value="F:protein-disulfide reductase activity"/>
    <property type="evidence" value="ECO:0007669"/>
    <property type="project" value="InterPro"/>
</dbReference>
<keyword evidence="13 18" id="KW-1015">Disulfide bond</keyword>
<comment type="caution">
    <text evidence="21">The sequence shown here is derived from an EMBL/GenBank/DDBJ whole genome shotgun (WGS) entry which is preliminary data.</text>
</comment>
<dbReference type="GO" id="GO:0071949">
    <property type="term" value="F:FAD binding"/>
    <property type="evidence" value="ECO:0007669"/>
    <property type="project" value="InterPro"/>
</dbReference>
<feature type="active site" description="Nucleophile" evidence="16">
    <location>
        <position position="391"/>
    </location>
</feature>
<feature type="binding site" evidence="17">
    <location>
        <position position="193"/>
    </location>
    <ligand>
        <name>FAD</name>
        <dbReference type="ChEBI" id="CHEBI:57692"/>
    </ligand>
</feature>
<feature type="binding site" evidence="17">
    <location>
        <position position="206"/>
    </location>
    <ligand>
        <name>FAD</name>
        <dbReference type="ChEBI" id="CHEBI:57692"/>
    </ligand>
</feature>
<evidence type="ECO:0000256" key="10">
    <source>
        <dbReference type="ARBA" id="ARBA00022982"/>
    </source>
</evidence>
<proteinExistence type="inferred from homology"/>
<accession>A0A814Z6N5</accession>
<evidence type="ECO:0000256" key="19">
    <source>
        <dbReference type="SAM" id="MobiDB-lite"/>
    </source>
</evidence>
<evidence type="ECO:0000256" key="1">
    <source>
        <dbReference type="ARBA" id="ARBA00001974"/>
    </source>
</evidence>
<comment type="cofactor">
    <cofactor evidence="1 17">
        <name>FAD</name>
        <dbReference type="ChEBI" id="CHEBI:57692"/>
    </cofactor>
</comment>
<keyword evidence="6" id="KW-0285">Flavoprotein</keyword>
<keyword evidence="7 20" id="KW-0732">Signal</keyword>
<evidence type="ECO:0000256" key="15">
    <source>
        <dbReference type="ARBA" id="ARBA00023284"/>
    </source>
</evidence>
<dbReference type="GO" id="GO:0016972">
    <property type="term" value="F:thiol oxidase activity"/>
    <property type="evidence" value="ECO:0007669"/>
    <property type="project" value="InterPro"/>
</dbReference>
<evidence type="ECO:0000256" key="17">
    <source>
        <dbReference type="PIRSR" id="PIRSR017205-2"/>
    </source>
</evidence>
<evidence type="ECO:0000256" key="3">
    <source>
        <dbReference type="ARBA" id="ARBA00008277"/>
    </source>
</evidence>
<feature type="binding site" evidence="17">
    <location>
        <position position="248"/>
    </location>
    <ligand>
        <name>FAD</name>
        <dbReference type="ChEBI" id="CHEBI:57692"/>
    </ligand>
</feature>
<evidence type="ECO:0000256" key="6">
    <source>
        <dbReference type="ARBA" id="ARBA00022630"/>
    </source>
</evidence>
<evidence type="ECO:0000313" key="22">
    <source>
        <dbReference type="Proteomes" id="UP000663852"/>
    </source>
</evidence>
<dbReference type="Pfam" id="PF04137">
    <property type="entry name" value="ERO1"/>
    <property type="match status" value="1"/>
</dbReference>
<feature type="region of interest" description="Disordered" evidence="19">
    <location>
        <begin position="114"/>
        <end position="140"/>
    </location>
</feature>
<evidence type="ECO:0000256" key="8">
    <source>
        <dbReference type="ARBA" id="ARBA00022824"/>
    </source>
</evidence>
<evidence type="ECO:0000256" key="14">
    <source>
        <dbReference type="ARBA" id="ARBA00023180"/>
    </source>
</evidence>
<dbReference type="EMBL" id="CAJNOJ010000173">
    <property type="protein sequence ID" value="CAF1240963.1"/>
    <property type="molecule type" value="Genomic_DNA"/>
</dbReference>
<keyword evidence="8" id="KW-0256">Endoplasmic reticulum</keyword>
<dbReference type="SUPFAM" id="SSF110019">
    <property type="entry name" value="ERO1-like"/>
    <property type="match status" value="1"/>
</dbReference>
<feature type="binding site" evidence="17">
    <location>
        <position position="288"/>
    </location>
    <ligand>
        <name>FAD</name>
        <dbReference type="ChEBI" id="CHEBI:57692"/>
    </ligand>
</feature>
<name>A0A814Z6N5_ADIRI</name>
<keyword evidence="12" id="KW-0472">Membrane</keyword>
<evidence type="ECO:0000256" key="12">
    <source>
        <dbReference type="ARBA" id="ARBA00023136"/>
    </source>
</evidence>
<comment type="similarity">
    <text evidence="3">Belongs to the EROs family.</text>
</comment>
<dbReference type="AlphaFoldDB" id="A0A814Z6N5"/>
<gene>
    <name evidence="21" type="ORF">EDS130_LOCUS27455</name>
</gene>
<feature type="disulfide bond" description="Redox-active" evidence="18">
    <location>
        <begin position="391"/>
        <end position="394"/>
    </location>
</feature>
<feature type="chain" id="PRO_5032801934" description="Ero1-like protein" evidence="20">
    <location>
        <begin position="25"/>
        <end position="456"/>
    </location>
</feature>
<keyword evidence="11" id="KW-0560">Oxidoreductase</keyword>
<dbReference type="Proteomes" id="UP000663852">
    <property type="component" value="Unassembled WGS sequence"/>
</dbReference>
<evidence type="ECO:0000256" key="4">
    <source>
        <dbReference type="ARBA" id="ARBA00011802"/>
    </source>
</evidence>
<keyword evidence="9 17" id="KW-0274">FAD</keyword>
<reference evidence="21" key="1">
    <citation type="submission" date="2021-02" db="EMBL/GenBank/DDBJ databases">
        <authorList>
            <person name="Nowell W R."/>
        </authorList>
    </citation>
    <scope>NUCLEOTIDE SEQUENCE</scope>
</reference>
<dbReference type="GO" id="GO:0034975">
    <property type="term" value="P:protein folding in endoplasmic reticulum"/>
    <property type="evidence" value="ECO:0007669"/>
    <property type="project" value="InterPro"/>
</dbReference>
<evidence type="ECO:0000256" key="2">
    <source>
        <dbReference type="ARBA" id="ARBA00004367"/>
    </source>
</evidence>
<evidence type="ECO:0000256" key="11">
    <source>
        <dbReference type="ARBA" id="ARBA00023002"/>
    </source>
</evidence>
<feature type="signal peptide" evidence="20">
    <location>
        <begin position="1"/>
        <end position="24"/>
    </location>
</feature>
<dbReference type="PANTHER" id="PTHR12613">
    <property type="entry name" value="ERO1-RELATED"/>
    <property type="match status" value="1"/>
</dbReference>
<dbReference type="OrthoDB" id="269384at2759"/>
<keyword evidence="10" id="KW-0249">Electron transport</keyword>